<evidence type="ECO:0000313" key="3">
    <source>
        <dbReference type="Proteomes" id="UP001259572"/>
    </source>
</evidence>
<dbReference type="RefSeq" id="WP_315725267.1">
    <property type="nucleotide sequence ID" value="NZ_JAVUPU010000003.1"/>
</dbReference>
<dbReference type="PANTHER" id="PTHR33121:SF70">
    <property type="entry name" value="SIGNALING PROTEIN YKOW"/>
    <property type="match status" value="1"/>
</dbReference>
<dbReference type="InterPro" id="IPR000160">
    <property type="entry name" value="GGDEF_dom"/>
</dbReference>
<dbReference type="InterPro" id="IPR043128">
    <property type="entry name" value="Rev_trsase/Diguanyl_cyclase"/>
</dbReference>
<accession>A0ABU3Q795</accession>
<dbReference type="Pfam" id="PF00563">
    <property type="entry name" value="EAL"/>
    <property type="match status" value="1"/>
</dbReference>
<dbReference type="PANTHER" id="PTHR33121">
    <property type="entry name" value="CYCLIC DI-GMP PHOSPHODIESTERASE PDEF"/>
    <property type="match status" value="1"/>
</dbReference>
<sequence length="538" mass="58437">MLAAAAAAAPGWLLYMLPSLPPGLKAGLVAVAIALTAAALISLHRLLGPLGVAARRLAAHTGRAGTLEPEAGENEIDTILAGISQLTEQAEALQHRWVQRHPLTGLPTREYLLLQIAEDIGRDPRDSLVGTIRFSDYDRLSAFDPASAETALKAFAANLAAAVGKNRPLAHIDRDCFAIWFRDSPAESGRKELQAICYALGGEIEAGDRLIIPDLEVGTGVLGVDGNDPAAVLTRALVSIQRPADATKAAAPGRSVQAARERFSLEQDLRHAIARSQLEMEFQPVVDLARGRLIGAEALLRWHHPQAGLISPGRFVPILEDINLINEIGMWTLNAACREARNWQRRGIGGLRVAVNLSATQLRDPKLESMILRTLERHRLPPEALELELTETAAAEDVDRTQALFVALRAAGISISIDDFGAGYSSLSYLKKLPFDRLKIDREFVLDVHMHKDSQAICRSLIELARGLEIGILAEGVEKSEEVEMLQGFGCAIFQGFHFSRPLGAAEFVRLAVDPAWQARLANPVGRIINDLENRIIA</sequence>
<comment type="caution">
    <text evidence="2">The sequence shown here is derived from an EMBL/GenBank/DDBJ whole genome shotgun (WGS) entry which is preliminary data.</text>
</comment>
<dbReference type="InterPro" id="IPR035919">
    <property type="entry name" value="EAL_sf"/>
</dbReference>
<dbReference type="InterPro" id="IPR050706">
    <property type="entry name" value="Cyclic-di-GMP_PDE-like"/>
</dbReference>
<organism evidence="2 3">
    <name type="scientific">Sphingosinicella rhizophila</name>
    <dbReference type="NCBI Taxonomy" id="3050082"/>
    <lineage>
        <taxon>Bacteria</taxon>
        <taxon>Pseudomonadati</taxon>
        <taxon>Pseudomonadota</taxon>
        <taxon>Alphaproteobacteria</taxon>
        <taxon>Sphingomonadales</taxon>
        <taxon>Sphingosinicellaceae</taxon>
        <taxon>Sphingosinicella</taxon>
    </lineage>
</organism>
<gene>
    <name evidence="2" type="ORF">RQX22_07850</name>
</gene>
<dbReference type="PROSITE" id="PS50883">
    <property type="entry name" value="EAL"/>
    <property type="match status" value="1"/>
</dbReference>
<proteinExistence type="predicted"/>
<dbReference type="Proteomes" id="UP001259572">
    <property type="component" value="Unassembled WGS sequence"/>
</dbReference>
<dbReference type="Gene3D" id="3.30.70.270">
    <property type="match status" value="1"/>
</dbReference>
<evidence type="ECO:0000259" key="1">
    <source>
        <dbReference type="PROSITE" id="PS50883"/>
    </source>
</evidence>
<dbReference type="SUPFAM" id="SSF141868">
    <property type="entry name" value="EAL domain-like"/>
    <property type="match status" value="1"/>
</dbReference>
<dbReference type="InterPro" id="IPR029787">
    <property type="entry name" value="Nucleotide_cyclase"/>
</dbReference>
<evidence type="ECO:0000313" key="2">
    <source>
        <dbReference type="EMBL" id="MDT9598858.1"/>
    </source>
</evidence>
<dbReference type="SUPFAM" id="SSF55073">
    <property type="entry name" value="Nucleotide cyclase"/>
    <property type="match status" value="1"/>
</dbReference>
<protein>
    <submittedName>
        <fullName evidence="2">EAL domain-containing protein</fullName>
    </submittedName>
</protein>
<dbReference type="Gene3D" id="3.20.20.450">
    <property type="entry name" value="EAL domain"/>
    <property type="match status" value="1"/>
</dbReference>
<feature type="domain" description="EAL" evidence="1">
    <location>
        <begin position="262"/>
        <end position="516"/>
    </location>
</feature>
<dbReference type="InterPro" id="IPR001633">
    <property type="entry name" value="EAL_dom"/>
</dbReference>
<name>A0ABU3Q795_9SPHN</name>
<dbReference type="SMART" id="SM00267">
    <property type="entry name" value="GGDEF"/>
    <property type="match status" value="1"/>
</dbReference>
<keyword evidence="3" id="KW-1185">Reference proteome</keyword>
<dbReference type="EMBL" id="JAVUPU010000003">
    <property type="protein sequence ID" value="MDT9598858.1"/>
    <property type="molecule type" value="Genomic_DNA"/>
</dbReference>
<reference evidence="2 3" key="1">
    <citation type="submission" date="2023-05" db="EMBL/GenBank/DDBJ databases">
        <authorList>
            <person name="Guo Y."/>
        </authorList>
    </citation>
    <scope>NUCLEOTIDE SEQUENCE [LARGE SCALE GENOMIC DNA]</scope>
    <source>
        <strain evidence="2 3">GR2756</strain>
    </source>
</reference>
<dbReference type="CDD" id="cd01948">
    <property type="entry name" value="EAL"/>
    <property type="match status" value="1"/>
</dbReference>
<dbReference type="SMART" id="SM00052">
    <property type="entry name" value="EAL"/>
    <property type="match status" value="1"/>
</dbReference>